<dbReference type="RefSeq" id="WP_013758841.1">
    <property type="nucleotide sequence ID" value="NC_015500.1"/>
</dbReference>
<evidence type="ECO:0000313" key="3">
    <source>
        <dbReference type="Proteomes" id="UP000006546"/>
    </source>
</evidence>
<gene>
    <name evidence="2" type="ordered locus">Trebr_1714</name>
</gene>
<dbReference type="eggNOG" id="ENOG5031DN4">
    <property type="taxonomic scope" value="Bacteria"/>
</dbReference>
<accession>F4LQ58</accession>
<keyword evidence="3" id="KW-1185">Reference proteome</keyword>
<reference evidence="3" key="1">
    <citation type="submission" date="2011-04" db="EMBL/GenBank/DDBJ databases">
        <title>The complete genome of Treponema brennaborense DSM 12168.</title>
        <authorList>
            <person name="Lucas S."/>
            <person name="Han J."/>
            <person name="Lapidus A."/>
            <person name="Bruce D."/>
            <person name="Goodwin L."/>
            <person name="Pitluck S."/>
            <person name="Peters L."/>
            <person name="Kyrpides N."/>
            <person name="Mavromatis K."/>
            <person name="Ivanova N."/>
            <person name="Mikhailova N."/>
            <person name="Pagani I."/>
            <person name="Teshima H."/>
            <person name="Detter J.C."/>
            <person name="Tapia R."/>
            <person name="Han C."/>
            <person name="Land M."/>
            <person name="Hauser L."/>
            <person name="Markowitz V."/>
            <person name="Cheng J.-F."/>
            <person name="Hugenholtz P."/>
            <person name="Woyke T."/>
            <person name="Wu D."/>
            <person name="Gronow S."/>
            <person name="Wellnitz S."/>
            <person name="Brambilla E."/>
            <person name="Klenk H.-P."/>
            <person name="Eisen J.A."/>
        </authorList>
    </citation>
    <scope>NUCLEOTIDE SEQUENCE [LARGE SCALE GENOMIC DNA]</scope>
    <source>
        <strain evidence="3">DSM 12168 / CIP 105900 / DD5/3</strain>
    </source>
</reference>
<name>F4LQ58_TREBD</name>
<feature type="signal peptide" evidence="1">
    <location>
        <begin position="1"/>
        <end position="24"/>
    </location>
</feature>
<dbReference type="OrthoDB" id="362001at2"/>
<organism evidence="2 3">
    <name type="scientific">Treponema brennaborense (strain DSM 12168 / CIP 105900 / DD5/3)</name>
    <dbReference type="NCBI Taxonomy" id="906968"/>
    <lineage>
        <taxon>Bacteria</taxon>
        <taxon>Pseudomonadati</taxon>
        <taxon>Spirochaetota</taxon>
        <taxon>Spirochaetia</taxon>
        <taxon>Spirochaetales</taxon>
        <taxon>Treponemataceae</taxon>
        <taxon>Treponema</taxon>
    </lineage>
</organism>
<evidence type="ECO:0000256" key="1">
    <source>
        <dbReference type="SAM" id="SignalP"/>
    </source>
</evidence>
<feature type="chain" id="PRO_5003317924" description="Transglutaminase domain-containing protein" evidence="1">
    <location>
        <begin position="25"/>
        <end position="390"/>
    </location>
</feature>
<sequence>MKKHFLRYIIAFILAAAAPCGAYAELLYSPTYGYSIDLPEAFALSDATQDGTGYLFDHTIVQVQVTLRIYPAAAYDNANQTLSAVFKKLSAQGEITPVSWRNADCVLAKFTMRLSPQKTSAGWAVCAALPESKGYLTLLAYAEDEAAYEQFILSVVDSIYIDRGSYYECGPVTAFAFPGSSPQEITMTVEGTPIRAVIDAEDAEANKFVIDREYGVLSLYADSEYRFEARDRYYRQIYRDAYKRLKKPAFALYAALSENAARQNQAQPEAALAQTLLSWVQTFPYDRDFAGSDFSPLPAVLAGSTSSDCDSRALLLAVLLRHMNYDTVMFVSDAYRHAVLGIALDLPGAKITVGERPYLLAETTAPVSLGLIAQDMAQTEQWRPVTFDRY</sequence>
<proteinExistence type="predicted"/>
<evidence type="ECO:0008006" key="4">
    <source>
        <dbReference type="Google" id="ProtNLM"/>
    </source>
</evidence>
<dbReference type="STRING" id="906968.Trebr_1714"/>
<keyword evidence="1" id="KW-0732">Signal</keyword>
<dbReference type="EMBL" id="CP002696">
    <property type="protein sequence ID" value="AEE17136.1"/>
    <property type="molecule type" value="Genomic_DNA"/>
</dbReference>
<dbReference type="Proteomes" id="UP000006546">
    <property type="component" value="Chromosome"/>
</dbReference>
<protein>
    <recommendedName>
        <fullName evidence="4">Transglutaminase domain-containing protein</fullName>
    </recommendedName>
</protein>
<dbReference type="AlphaFoldDB" id="F4LQ58"/>
<dbReference type="HOGENOM" id="CLU_653650_0_0_12"/>
<evidence type="ECO:0000313" key="2">
    <source>
        <dbReference type="EMBL" id="AEE17136.1"/>
    </source>
</evidence>
<dbReference type="KEGG" id="tbe:Trebr_1714"/>